<evidence type="ECO:0000313" key="4">
    <source>
        <dbReference type="Proteomes" id="UP000548082"/>
    </source>
</evidence>
<sequence length="152" mass="16914">MSKIVIDEEMLEIAMQFSQLSEQLTDAVASMQKTGMPLIGSDIAAGTCSESDDVAYDGKAKEYTSEALQSIVNHMSSLSGFYMMCSGYIWSAWNDMAALDKDLANRMAIKYMFEHKEQFEGKEGVEFPEDAELPEDFLGEEYRGMIPTDGEA</sequence>
<dbReference type="EMBL" id="JAARVG010000014">
    <property type="protein sequence ID" value="MBC1794474.1"/>
    <property type="molecule type" value="Genomic_DNA"/>
</dbReference>
<dbReference type="Proteomes" id="UP000539064">
    <property type="component" value="Unassembled WGS sequence"/>
</dbReference>
<dbReference type="RefSeq" id="WP_185426815.1">
    <property type="nucleotide sequence ID" value="NZ_JAARRV010000006.1"/>
</dbReference>
<dbReference type="AlphaFoldDB" id="A0A7X1CMT0"/>
<proteinExistence type="predicted"/>
<accession>A0A7X1CMT0</accession>
<evidence type="ECO:0000313" key="3">
    <source>
        <dbReference type="Proteomes" id="UP000539064"/>
    </source>
</evidence>
<comment type="caution">
    <text evidence="1">The sequence shown here is derived from an EMBL/GenBank/DDBJ whole genome shotgun (WGS) entry which is preliminary data.</text>
</comment>
<evidence type="ECO:0000313" key="1">
    <source>
        <dbReference type="EMBL" id="MBC1794474.1"/>
    </source>
</evidence>
<gene>
    <name evidence="1" type="ORF">HCA52_13665</name>
    <name evidence="2" type="ORF">HCA55_14750</name>
</gene>
<dbReference type="Proteomes" id="UP000548082">
    <property type="component" value="Unassembled WGS sequence"/>
</dbReference>
<name>A0A7X1CMT0_9LIST</name>
<protein>
    <submittedName>
        <fullName evidence="1">Uncharacterized protein</fullName>
    </submittedName>
</protein>
<dbReference type="EMBL" id="JAARVD010000008">
    <property type="protein sequence ID" value="MBC1797992.1"/>
    <property type="molecule type" value="Genomic_DNA"/>
</dbReference>
<reference evidence="3 4" key="1">
    <citation type="submission" date="2020-03" db="EMBL/GenBank/DDBJ databases">
        <title>Soil Listeria distribution.</title>
        <authorList>
            <person name="Liao J."/>
            <person name="Wiedmann M."/>
        </authorList>
    </citation>
    <scope>NUCLEOTIDE SEQUENCE [LARGE SCALE GENOMIC DNA]</scope>
    <source>
        <strain evidence="1 3">FSL L7-0978</strain>
        <strain evidence="2 4">FSL L7-0990</strain>
    </source>
</reference>
<evidence type="ECO:0000313" key="2">
    <source>
        <dbReference type="EMBL" id="MBC1797992.1"/>
    </source>
</evidence>
<organism evidence="1 3">
    <name type="scientific">Listeria booriae</name>
    <dbReference type="NCBI Taxonomy" id="1552123"/>
    <lineage>
        <taxon>Bacteria</taxon>
        <taxon>Bacillati</taxon>
        <taxon>Bacillota</taxon>
        <taxon>Bacilli</taxon>
        <taxon>Bacillales</taxon>
        <taxon>Listeriaceae</taxon>
        <taxon>Listeria</taxon>
    </lineage>
</organism>